<evidence type="ECO:0000313" key="1">
    <source>
        <dbReference type="EMBL" id="MBB6216137.1"/>
    </source>
</evidence>
<evidence type="ECO:0000313" key="2">
    <source>
        <dbReference type="Proteomes" id="UP000579281"/>
    </source>
</evidence>
<dbReference type="AlphaFoldDB" id="A0A841KRU2"/>
<dbReference type="Proteomes" id="UP000579281">
    <property type="component" value="Unassembled WGS sequence"/>
</dbReference>
<accession>A0A841KRU2</accession>
<protein>
    <recommendedName>
        <fullName evidence="3">SHOCT domain-containing protein</fullName>
    </recommendedName>
</protein>
<evidence type="ECO:0008006" key="3">
    <source>
        <dbReference type="Google" id="ProtNLM"/>
    </source>
</evidence>
<dbReference type="EMBL" id="JACHEN010000012">
    <property type="protein sequence ID" value="MBB6216137.1"/>
    <property type="molecule type" value="Genomic_DNA"/>
</dbReference>
<proteinExistence type="predicted"/>
<reference evidence="1 2" key="1">
    <citation type="submission" date="2020-08" db="EMBL/GenBank/DDBJ databases">
        <title>Genomic Encyclopedia of Type Strains, Phase IV (KMG-IV): sequencing the most valuable type-strain genomes for metagenomic binning, comparative biology and taxonomic classification.</title>
        <authorList>
            <person name="Goeker M."/>
        </authorList>
    </citation>
    <scope>NUCLEOTIDE SEQUENCE [LARGE SCALE GENOMIC DNA]</scope>
    <source>
        <strain evidence="1 2">DSM 103526</strain>
    </source>
</reference>
<keyword evidence="2" id="KW-1185">Reference proteome</keyword>
<comment type="caution">
    <text evidence="1">The sequence shown here is derived from an EMBL/GenBank/DDBJ whole genome shotgun (WGS) entry which is preliminary data.</text>
</comment>
<sequence>MDDEWVRLEEKLILLCIQVIEILDRLKASGELSEEEYLEHVKEKRAFLNRRSKRDS</sequence>
<organism evidence="1 2">
    <name type="scientific">Anaerosolibacter carboniphilus</name>
    <dbReference type="NCBI Taxonomy" id="1417629"/>
    <lineage>
        <taxon>Bacteria</taxon>
        <taxon>Bacillati</taxon>
        <taxon>Bacillota</taxon>
        <taxon>Clostridia</taxon>
        <taxon>Peptostreptococcales</taxon>
        <taxon>Thermotaleaceae</taxon>
        <taxon>Anaerosolibacter</taxon>
    </lineage>
</organism>
<dbReference type="RefSeq" id="WP_184310672.1">
    <property type="nucleotide sequence ID" value="NZ_JACHEN010000012.1"/>
</dbReference>
<gene>
    <name evidence="1" type="ORF">HNQ80_002236</name>
</gene>
<name>A0A841KRU2_9FIRM</name>